<protein>
    <submittedName>
        <fullName evidence="1">Uncharacterized protein</fullName>
    </submittedName>
</protein>
<gene>
    <name evidence="1" type="ORF">P4T90_09750</name>
</gene>
<dbReference type="Pfam" id="PF26162">
    <property type="entry name" value="YwzD"/>
    <property type="match status" value="1"/>
</dbReference>
<comment type="caution">
    <text evidence="1">The sequence shown here is derived from an EMBL/GenBank/DDBJ whole genome shotgun (WGS) entry which is preliminary data.</text>
</comment>
<keyword evidence="2" id="KW-1185">Reference proteome</keyword>
<evidence type="ECO:0000313" key="2">
    <source>
        <dbReference type="Proteomes" id="UP001341444"/>
    </source>
</evidence>
<name>A0ABU6MFV9_9BACI</name>
<proteinExistence type="predicted"/>
<dbReference type="InterPro" id="IPR058930">
    <property type="entry name" value="YwzD"/>
</dbReference>
<dbReference type="Proteomes" id="UP001341444">
    <property type="component" value="Unassembled WGS sequence"/>
</dbReference>
<accession>A0ABU6MFV9</accession>
<dbReference type="RefSeq" id="WP_157090730.1">
    <property type="nucleotide sequence ID" value="NZ_JARMAB010000012.1"/>
</dbReference>
<organism evidence="1 2">
    <name type="scientific">Heyndrickxia acidicola</name>
    <dbReference type="NCBI Taxonomy" id="209389"/>
    <lineage>
        <taxon>Bacteria</taxon>
        <taxon>Bacillati</taxon>
        <taxon>Bacillota</taxon>
        <taxon>Bacilli</taxon>
        <taxon>Bacillales</taxon>
        <taxon>Bacillaceae</taxon>
        <taxon>Heyndrickxia</taxon>
    </lineage>
</organism>
<evidence type="ECO:0000313" key="1">
    <source>
        <dbReference type="EMBL" id="MED1203360.1"/>
    </source>
</evidence>
<reference evidence="1 2" key="1">
    <citation type="submission" date="2023-03" db="EMBL/GenBank/DDBJ databases">
        <title>Bacillus Genome Sequencing.</title>
        <authorList>
            <person name="Dunlap C."/>
        </authorList>
    </citation>
    <scope>NUCLEOTIDE SEQUENCE [LARGE SCALE GENOMIC DNA]</scope>
    <source>
        <strain evidence="1 2">B-23453</strain>
    </source>
</reference>
<sequence length="56" mass="6181">MSQGNHNHSELFKQALSAAYQKGNEMVEISPMELMMELSELLKPLVQTAAAEGTDM</sequence>
<dbReference type="EMBL" id="JARMAB010000012">
    <property type="protein sequence ID" value="MED1203360.1"/>
    <property type="molecule type" value="Genomic_DNA"/>
</dbReference>